<dbReference type="EMBL" id="CP114196">
    <property type="protein sequence ID" value="WAT93808.1"/>
    <property type="molecule type" value="Genomic_DNA"/>
</dbReference>
<feature type="signal peptide" evidence="1">
    <location>
        <begin position="1"/>
        <end position="20"/>
    </location>
</feature>
<feature type="chain" id="PRO_5041221406" description="Lipoprotein" evidence="1">
    <location>
        <begin position="21"/>
        <end position="150"/>
    </location>
</feature>
<evidence type="ECO:0008006" key="4">
    <source>
        <dbReference type="Google" id="ProtNLM"/>
    </source>
</evidence>
<gene>
    <name evidence="2" type="ORF">O1Q84_26150</name>
</gene>
<reference evidence="2" key="1">
    <citation type="submission" date="2022-12" db="EMBL/GenBank/DDBJ databases">
        <title>Vibrio parahaemolyticus become highly virulent by producing novel Tc toxins.</title>
        <authorList>
            <person name="Yang F."/>
            <person name="You Y."/>
            <person name="Lai Q."/>
            <person name="Xu L."/>
            <person name="Li F."/>
        </authorList>
    </citation>
    <scope>NUCLEOTIDE SEQUENCE</scope>
    <source>
        <strain evidence="2">Vp-HL-202005</strain>
        <plasmid evidence="2">pHLA</plasmid>
    </source>
</reference>
<sequence>MMNKKLMLAVMLSASLFGCAQNDSLDPVFGFTGEYGAGGTRIPNNPAYLVDPGLTTETELFKIFGEPQLTQSFPWGRVVTYRYWENKIGLPMYEEYVDFVFNDRGFLDKVATYSQRGSKRVETNQSKMIEREEECPSHYTVCQSYENFSH</sequence>
<evidence type="ECO:0000313" key="2">
    <source>
        <dbReference type="EMBL" id="WAT93808.1"/>
    </source>
</evidence>
<keyword evidence="1" id="KW-0732">Signal</keyword>
<organism evidence="2 3">
    <name type="scientific">Vibrio parahaemolyticus</name>
    <dbReference type="NCBI Taxonomy" id="670"/>
    <lineage>
        <taxon>Bacteria</taxon>
        <taxon>Pseudomonadati</taxon>
        <taxon>Pseudomonadota</taxon>
        <taxon>Gammaproteobacteria</taxon>
        <taxon>Vibrionales</taxon>
        <taxon>Vibrionaceae</taxon>
        <taxon>Vibrio</taxon>
    </lineage>
</organism>
<dbReference type="AlphaFoldDB" id="A0AA47LAL4"/>
<evidence type="ECO:0000256" key="1">
    <source>
        <dbReference type="SAM" id="SignalP"/>
    </source>
</evidence>
<evidence type="ECO:0000313" key="3">
    <source>
        <dbReference type="Proteomes" id="UP001156560"/>
    </source>
</evidence>
<dbReference type="RefSeq" id="WP_138058892.1">
    <property type="nucleotide sequence ID" value="NZ_CP114196.1"/>
</dbReference>
<geneLocation type="plasmid" evidence="2 3">
    <name>pHLA</name>
</geneLocation>
<dbReference type="Proteomes" id="UP001156560">
    <property type="component" value="Plasmid pHLA"/>
</dbReference>
<name>A0AA47LAL4_VIBPH</name>
<proteinExistence type="predicted"/>
<keyword evidence="2" id="KW-0614">Plasmid</keyword>
<accession>A0AA47LAL4</accession>
<protein>
    <recommendedName>
        <fullName evidence="4">Lipoprotein</fullName>
    </recommendedName>
</protein>
<dbReference type="PROSITE" id="PS51257">
    <property type="entry name" value="PROKAR_LIPOPROTEIN"/>
    <property type="match status" value="1"/>
</dbReference>